<name>A0A4R6SUF4_9SPHI</name>
<protein>
    <submittedName>
        <fullName evidence="1">Uncharacterized protein</fullName>
    </submittedName>
</protein>
<evidence type="ECO:0000313" key="1">
    <source>
        <dbReference type="EMBL" id="TDQ07714.1"/>
    </source>
</evidence>
<reference evidence="1 2" key="1">
    <citation type="submission" date="2019-03" db="EMBL/GenBank/DDBJ databases">
        <title>Genomic Encyclopedia of Archaeal and Bacterial Type Strains, Phase II (KMG-II): from individual species to whole genera.</title>
        <authorList>
            <person name="Goeker M."/>
        </authorList>
    </citation>
    <scope>NUCLEOTIDE SEQUENCE [LARGE SCALE GENOMIC DNA]</scope>
    <source>
        <strain evidence="1 2">DSM 19035</strain>
    </source>
</reference>
<comment type="caution">
    <text evidence="1">The sequence shown here is derived from an EMBL/GenBank/DDBJ whole genome shotgun (WGS) entry which is preliminary data.</text>
</comment>
<evidence type="ECO:0000313" key="2">
    <source>
        <dbReference type="Proteomes" id="UP000295620"/>
    </source>
</evidence>
<keyword evidence="2" id="KW-1185">Reference proteome</keyword>
<accession>A0A4R6SUF4</accession>
<dbReference type="EMBL" id="SNYC01000006">
    <property type="protein sequence ID" value="TDQ07714.1"/>
    <property type="molecule type" value="Genomic_DNA"/>
</dbReference>
<proteinExistence type="predicted"/>
<sequence>MPIIYKDYVISSNVIVAVLNVDNKIITIIIEMMKDLNLQN</sequence>
<organism evidence="1 2">
    <name type="scientific">Pedobacter metabolipauper</name>
    <dbReference type="NCBI Taxonomy" id="425513"/>
    <lineage>
        <taxon>Bacteria</taxon>
        <taxon>Pseudomonadati</taxon>
        <taxon>Bacteroidota</taxon>
        <taxon>Sphingobacteriia</taxon>
        <taxon>Sphingobacteriales</taxon>
        <taxon>Sphingobacteriaceae</taxon>
        <taxon>Pedobacter</taxon>
    </lineage>
</organism>
<dbReference type="AlphaFoldDB" id="A0A4R6SUF4"/>
<dbReference type="Proteomes" id="UP000295620">
    <property type="component" value="Unassembled WGS sequence"/>
</dbReference>
<gene>
    <name evidence="1" type="ORF">ATK78_3843</name>
</gene>